<keyword evidence="1" id="KW-0175">Coiled coil</keyword>
<feature type="compositionally biased region" description="Polar residues" evidence="2">
    <location>
        <begin position="1318"/>
        <end position="1334"/>
    </location>
</feature>
<feature type="compositionally biased region" description="Polar residues" evidence="2">
    <location>
        <begin position="621"/>
        <end position="631"/>
    </location>
</feature>
<feature type="compositionally biased region" description="Basic and acidic residues" evidence="2">
    <location>
        <begin position="527"/>
        <end position="540"/>
    </location>
</feature>
<feature type="region of interest" description="Disordered" evidence="2">
    <location>
        <begin position="443"/>
        <end position="638"/>
    </location>
</feature>
<feature type="compositionally biased region" description="Basic and acidic residues" evidence="2">
    <location>
        <begin position="1173"/>
        <end position="1193"/>
    </location>
</feature>
<protein>
    <submittedName>
        <fullName evidence="3">Uncharacterized protein</fullName>
    </submittedName>
</protein>
<sequence length="1334" mass="149780">MEEFKLALAAKRSERQKAIASIAEEMRTLRKTSEELESEREEKKRLEAHVTALKDVAAISRQMLKIREIQVTDLKSKLESLETTSLNDFNELRVEYEKQMENIRSLRQLYDERAAAMSLEHQRQMERERAKVEVLELKLRDQETAFREHNDEVAELRKAVERAEAEREKVTADYNELKERTSSLSCENKALSSQMTLINNLFSHMLTEPDLDLDKLTSLLKDNHNLINDLTIKGDINETAALLVHITRQAEANDESRVETTKERDSVQQEIAENLPKVWRVLLELLSHYSAPIAVPDADKTNGCYKDIETPYGTRSVISVSQTFLRLKDLILEKNSLVKEVGRLKTLNTTLETRLDNQEKRLSVVSSELHKTWGVVSKLRMQHKQLHTSEQILRYELQHKRLMLNELKEELEYCRVKWEEARKKNDQSEEDWLELRKEFSERKIRQTSNSAESGYDEDDSGQIGSSDSPSEDADEIDLPEDDCPSSESVSPEPSFIGNTGEKGELSKAPTLAKDEHSQMMTISSMRSPDRISAEVPKDGEPVGSHQSPGLRTTSPEDSSIEDEVVINRSGSQESQTMNEERQAVMCKSPEPTISVSDNISLHDVNQIEAEKKEKETERSTDNVTPEVTSAFSEDVPNVAEEKHVLENTGEKRFGNSNVSSSVEVDLLSQEEMRDLKHEVVAQREDNDGLILSESEPRHVTDPTNLHSLEDNELLHKKSEVISQPEYLKLQPLSTCVPNETVGSCALQNSEKEMEGNEDKQCIEAAENSDGLLDTRALRLKRLEEQCTSVLSKMSKTSQRSDSMSSRLEELHKKHGSLDVVDCTSEQRTSPSAENSKTNSNFSGKESSMTCDEILDARALRLTRLEEQCSSLLHKMVKTSERGDSISDKLDQLHEQYGSTDAESSECRLEPKSESKVNQEPIIPTLTNPETGMVPKLDDEKNKVEECKGSEAVLDARALRLKRLEEQCSSLLTKMSRTSQRGDSISEKLEELHSQYGSTETGASSSDRERVGSRPRLQRMRRQSTSSSEGSTEVKDIDKTQVVQSSSDPLPTDGGSGAPMQESTGTTETSERLGCESESNLTLHNETSAFETESKGSERDVESKCSSITATSLDTPGDSKEIPGDLTAGICNAEVEKTSLYLEEQLSPGDLSDSISAVDSTDLLVENNEPTPSQRKETTQEHTSRPDEVFKSDMESQNETFKNTSDRLENRSLRLTMLENQSQNLFKRLTITSNKREALSNRLESLHEHYGSTENITSLEMVSTSGGNEDRVKADDPVETNSSESSLADLKRTGEEPSDPSVELPSNNNAEFSTPPHEVSSTSVSPEQDQNLNEK</sequence>
<evidence type="ECO:0000256" key="1">
    <source>
        <dbReference type="SAM" id="Coils"/>
    </source>
</evidence>
<gene>
    <name evidence="3" type="ORF">BEMITA_LOCUS14269</name>
</gene>
<dbReference type="Proteomes" id="UP001152759">
    <property type="component" value="Chromosome 9"/>
</dbReference>
<feature type="coiled-coil region" evidence="1">
    <location>
        <begin position="19"/>
        <end position="56"/>
    </location>
</feature>
<feature type="compositionally biased region" description="Low complexity" evidence="2">
    <location>
        <begin position="485"/>
        <end position="494"/>
    </location>
</feature>
<feature type="compositionally biased region" description="Polar residues" evidence="2">
    <location>
        <begin position="544"/>
        <end position="557"/>
    </location>
</feature>
<evidence type="ECO:0000256" key="2">
    <source>
        <dbReference type="SAM" id="MobiDB-lite"/>
    </source>
</evidence>
<feature type="compositionally biased region" description="Polar residues" evidence="2">
    <location>
        <begin position="823"/>
        <end position="846"/>
    </location>
</feature>
<feature type="region of interest" description="Disordered" evidence="2">
    <location>
        <begin position="992"/>
        <end position="1124"/>
    </location>
</feature>
<feature type="compositionally biased region" description="Basic and acidic residues" evidence="2">
    <location>
        <begin position="608"/>
        <end position="620"/>
    </location>
</feature>
<keyword evidence="4" id="KW-1185">Reference proteome</keyword>
<feature type="coiled-coil region" evidence="1">
    <location>
        <begin position="86"/>
        <end position="194"/>
    </location>
</feature>
<feature type="compositionally biased region" description="Polar residues" evidence="2">
    <location>
        <begin position="994"/>
        <end position="1004"/>
    </location>
</feature>
<feature type="compositionally biased region" description="Polar residues" evidence="2">
    <location>
        <begin position="790"/>
        <end position="805"/>
    </location>
</feature>
<dbReference type="PANTHER" id="PTHR43941">
    <property type="entry name" value="STRUCTURAL MAINTENANCE OF CHROMOSOMES PROTEIN 2"/>
    <property type="match status" value="1"/>
</dbReference>
<evidence type="ECO:0000313" key="3">
    <source>
        <dbReference type="EMBL" id="CAH0778461.1"/>
    </source>
</evidence>
<reference evidence="3" key="1">
    <citation type="submission" date="2021-12" db="EMBL/GenBank/DDBJ databases">
        <authorList>
            <person name="King R."/>
        </authorList>
    </citation>
    <scope>NUCLEOTIDE SEQUENCE</scope>
</reference>
<name>A0A9P0CGT6_BEMTA</name>
<feature type="compositionally biased region" description="Polar residues" evidence="2">
    <location>
        <begin position="1076"/>
        <end position="1090"/>
    </location>
</feature>
<feature type="compositionally biased region" description="Polar residues" evidence="2">
    <location>
        <begin position="568"/>
        <end position="577"/>
    </location>
</feature>
<feature type="region of interest" description="Disordered" evidence="2">
    <location>
        <begin position="1261"/>
        <end position="1334"/>
    </location>
</feature>
<dbReference type="EMBL" id="OU963870">
    <property type="protein sequence ID" value="CAH0778461.1"/>
    <property type="molecule type" value="Genomic_DNA"/>
</dbReference>
<feature type="compositionally biased region" description="Polar residues" evidence="2">
    <location>
        <begin position="1103"/>
        <end position="1113"/>
    </location>
</feature>
<organism evidence="3 4">
    <name type="scientific">Bemisia tabaci</name>
    <name type="common">Sweetpotato whitefly</name>
    <name type="synonym">Aleurodes tabaci</name>
    <dbReference type="NCBI Taxonomy" id="7038"/>
    <lineage>
        <taxon>Eukaryota</taxon>
        <taxon>Metazoa</taxon>
        <taxon>Ecdysozoa</taxon>
        <taxon>Arthropoda</taxon>
        <taxon>Hexapoda</taxon>
        <taxon>Insecta</taxon>
        <taxon>Pterygota</taxon>
        <taxon>Neoptera</taxon>
        <taxon>Paraneoptera</taxon>
        <taxon>Hemiptera</taxon>
        <taxon>Sternorrhyncha</taxon>
        <taxon>Aleyrodoidea</taxon>
        <taxon>Aleyrodidae</taxon>
        <taxon>Aleyrodinae</taxon>
        <taxon>Bemisia</taxon>
    </lineage>
</organism>
<evidence type="ECO:0000313" key="4">
    <source>
        <dbReference type="Proteomes" id="UP001152759"/>
    </source>
</evidence>
<feature type="region of interest" description="Disordered" evidence="2">
    <location>
        <begin position="1165"/>
        <end position="1207"/>
    </location>
</feature>
<proteinExistence type="predicted"/>
<feature type="compositionally biased region" description="Basic and acidic residues" evidence="2">
    <location>
        <begin position="904"/>
        <end position="916"/>
    </location>
</feature>
<feature type="compositionally biased region" description="Basic and acidic residues" evidence="2">
    <location>
        <begin position="1091"/>
        <end position="1102"/>
    </location>
</feature>
<feature type="compositionally biased region" description="Acidic residues" evidence="2">
    <location>
        <begin position="469"/>
        <end position="484"/>
    </location>
</feature>
<accession>A0A9P0CGT6</accession>
<feature type="region of interest" description="Disordered" evidence="2">
    <location>
        <begin position="790"/>
        <end position="846"/>
    </location>
</feature>
<feature type="region of interest" description="Disordered" evidence="2">
    <location>
        <begin position="897"/>
        <end position="917"/>
    </location>
</feature>